<organism evidence="1 2">
    <name type="scientific">Candidatus Blautia pullistercoris</name>
    <dbReference type="NCBI Taxonomy" id="2838499"/>
    <lineage>
        <taxon>Bacteria</taxon>
        <taxon>Bacillati</taxon>
        <taxon>Bacillota</taxon>
        <taxon>Clostridia</taxon>
        <taxon>Lachnospirales</taxon>
        <taxon>Lachnospiraceae</taxon>
        <taxon>Blautia</taxon>
    </lineage>
</organism>
<dbReference type="Proteomes" id="UP000824230">
    <property type="component" value="Unassembled WGS sequence"/>
</dbReference>
<accession>A0A9D2APA6</accession>
<name>A0A9D2APA6_9FIRM</name>
<dbReference type="EMBL" id="DXFG01000292">
    <property type="protein sequence ID" value="HIX38722.1"/>
    <property type="molecule type" value="Genomic_DNA"/>
</dbReference>
<proteinExistence type="predicted"/>
<dbReference type="Pfam" id="PF13811">
    <property type="entry name" value="DUF4186"/>
    <property type="match status" value="1"/>
</dbReference>
<protein>
    <submittedName>
        <fullName evidence="1">DUF4186 domain-containing protein</fullName>
    </submittedName>
</protein>
<dbReference type="InterPro" id="IPR020378">
    <property type="entry name" value="DUF4186"/>
</dbReference>
<dbReference type="AlphaFoldDB" id="A0A9D2APA6"/>
<reference evidence="1" key="2">
    <citation type="submission" date="2021-04" db="EMBL/GenBank/DDBJ databases">
        <authorList>
            <person name="Gilroy R."/>
        </authorList>
    </citation>
    <scope>NUCLEOTIDE SEQUENCE</scope>
    <source>
        <strain evidence="1">ChiHjej12B11-1927</strain>
    </source>
</reference>
<reference evidence="1" key="1">
    <citation type="journal article" date="2021" name="PeerJ">
        <title>Extensive microbial diversity within the chicken gut microbiome revealed by metagenomics and culture.</title>
        <authorList>
            <person name="Gilroy R."/>
            <person name="Ravi A."/>
            <person name="Getino M."/>
            <person name="Pursley I."/>
            <person name="Horton D.L."/>
            <person name="Alikhan N.F."/>
            <person name="Baker D."/>
            <person name="Gharbi K."/>
            <person name="Hall N."/>
            <person name="Watson M."/>
            <person name="Adriaenssens E.M."/>
            <person name="Foster-Nyarko E."/>
            <person name="Jarju S."/>
            <person name="Secka A."/>
            <person name="Antonio M."/>
            <person name="Oren A."/>
            <person name="Chaudhuri R.R."/>
            <person name="La Ragione R."/>
            <person name="Hildebrand F."/>
            <person name="Pallen M.J."/>
        </authorList>
    </citation>
    <scope>NUCLEOTIDE SEQUENCE</scope>
    <source>
        <strain evidence="1">ChiHjej12B11-1927</strain>
    </source>
</reference>
<sequence>MTEEEWLKQLFAGLSKSSFRSRFHLKEQDKEYVRQKGLDKIQEHAQDFIEKRLAPAVIPNDGKQTPMGGHPVFIAQHATATCCRGCLEKWHKIRAGKELTPRQKEYIVHVIMLWIKGEMER</sequence>
<comment type="caution">
    <text evidence="1">The sequence shown here is derived from an EMBL/GenBank/DDBJ whole genome shotgun (WGS) entry which is preliminary data.</text>
</comment>
<evidence type="ECO:0000313" key="2">
    <source>
        <dbReference type="Proteomes" id="UP000824230"/>
    </source>
</evidence>
<evidence type="ECO:0000313" key="1">
    <source>
        <dbReference type="EMBL" id="HIX38722.1"/>
    </source>
</evidence>
<gene>
    <name evidence="1" type="ORF">H9738_12790</name>
</gene>